<evidence type="ECO:0000256" key="1">
    <source>
        <dbReference type="ARBA" id="ARBA00004477"/>
    </source>
</evidence>
<evidence type="ECO:0000256" key="8">
    <source>
        <dbReference type="SAM" id="Phobius"/>
    </source>
</evidence>
<dbReference type="Pfam" id="PF01764">
    <property type="entry name" value="Lipase_3"/>
    <property type="match status" value="1"/>
</dbReference>
<dbReference type="InterPro" id="IPR002921">
    <property type="entry name" value="Fungal_lipase-type"/>
</dbReference>
<dbReference type="Proteomes" id="UP000286097">
    <property type="component" value="Unassembled WGS sequence"/>
</dbReference>
<dbReference type="PANTHER" id="PTHR11009">
    <property type="entry name" value="DER1-LIKE PROTEIN, DERLIN"/>
    <property type="match status" value="1"/>
</dbReference>
<dbReference type="GO" id="GO:0005789">
    <property type="term" value="C:endoplasmic reticulum membrane"/>
    <property type="evidence" value="ECO:0007669"/>
    <property type="project" value="UniProtKB-SubCell"/>
</dbReference>
<dbReference type="AlphaFoldDB" id="A0A3M6VSC6"/>
<comment type="subcellular location">
    <subcellularLocation>
        <location evidence="1">Endoplasmic reticulum membrane</location>
        <topology evidence="1">Multi-pass membrane protein</topology>
    </subcellularLocation>
</comment>
<keyword evidence="3 8" id="KW-0812">Transmembrane</keyword>
<keyword evidence="6 8" id="KW-0472">Membrane</keyword>
<feature type="transmembrane region" description="Helical" evidence="8">
    <location>
        <begin position="521"/>
        <end position="544"/>
    </location>
</feature>
<feature type="transmembrane region" description="Helical" evidence="8">
    <location>
        <begin position="299"/>
        <end position="318"/>
    </location>
</feature>
<dbReference type="InterPro" id="IPR029058">
    <property type="entry name" value="AB_hydrolase_fold"/>
</dbReference>
<name>A0A3M6VSC6_9STRA</name>
<organism evidence="10 12">
    <name type="scientific">Peronospora effusa</name>
    <dbReference type="NCBI Taxonomy" id="542832"/>
    <lineage>
        <taxon>Eukaryota</taxon>
        <taxon>Sar</taxon>
        <taxon>Stramenopiles</taxon>
        <taxon>Oomycota</taxon>
        <taxon>Peronosporomycetes</taxon>
        <taxon>Peronosporales</taxon>
        <taxon>Peronosporaceae</taxon>
        <taxon>Peronospora</taxon>
    </lineage>
</organism>
<keyword evidence="5 8" id="KW-1133">Transmembrane helix</keyword>
<evidence type="ECO:0000313" key="10">
    <source>
        <dbReference type="EMBL" id="RMX69033.1"/>
    </source>
</evidence>
<dbReference type="Pfam" id="PF04511">
    <property type="entry name" value="DER1"/>
    <property type="match status" value="1"/>
</dbReference>
<dbReference type="STRING" id="542832.A0A3M6VSC6"/>
<feature type="transmembrane region" description="Helical" evidence="8">
    <location>
        <begin position="942"/>
        <end position="965"/>
    </location>
</feature>
<feature type="region of interest" description="Disordered" evidence="7">
    <location>
        <begin position="1"/>
        <end position="31"/>
    </location>
</feature>
<sequence>MAPSTHRVTDATTNTRNSQPPRPSSLPESELGSFLREQSNGISDEQFLPQKTNSRTKKQHVFPSSLQYCKLNAFRCTQLVLWRRRYFEGILRWEAALRMTFVDFPKLLFQRVDSARTIVSFFFVYVMLQALAILWGFLFNVGAVLGENMSTIVTMPFIQAICVLVVYVSVMGIVLSFGRATWILTWQSLQNFPLIRRIIACECTPQAVIFTVAMPMLIILPSLITVPSHCTSTVLKESSTLVHAMCEESYLKLLTDKHPVFQRALRISTAIAICQFIQLCLEILPRWRSALAGLSTTKTFVLGGWLLGMNFLGGLWTVEWSARHFGLKVTPLSDLTNYQWEIFGMALLVGWIIWFLAITCFTYPNVSECDSNKKALSGFFERLKFTFVFGQGIVFFRACVHPNMGFVHAQLELTIINLLLPSIYVVSLICLRMVSLLSARAVLLAGPLALGIATVVFVGSKMTEKPHVFVVVSLFFFDRFLRSEAASSLSGMGQSLQQMLQETSFDKKHPLLGHSAAKKCVYIAIAILLIFVGALSGFSVLSVLQKSAKWFPDATSVEYKNNSIHIHHTGVVKLHLGLANKTNPAITVDDPLYASCSNRWNGLSLIDLAFFAEAAYFDPLSNDTAEFISTIFDNELGAVHIYLPELNTKTGSKLDFFEAQIPKLNTSVISVRGTDIWRFTDFIEDVKMFFEPVVFSVLSSVFPTIRIWPDVTFSTLIELYSEMIGLFGLQHESWYYQELLDYVTSLTDRKVVLTGHSMGGGIARLVGSIVGTTSVTFSPPGIVQSYSKLVHHIGGTSMKVDRASLHHRNVAVVPEYDPITMIDAQAGMIQKISCDTPHLSMQLSCHMLEGTICNLVEHCGSARGRISSCLFEHNIARATEDMIPNVLPIISKPEIYVLVAVTFGRRYRHHLMIIEREVYLQHALHITPDASKRLIRHFIFDLVAPFVNIHFLGSSLTFMMVYLWGRRNEHVRMSFLGLFPFTAPYLPWVLFSFSILLGNSATTDLMGIIVGHIYYFLEDVYPKIASIRGWKNQRPLATPRIICYLFDPRPVVVDGEQVINDLGAYDNDHPHME</sequence>
<feature type="domain" description="Fungal lipase-type" evidence="9">
    <location>
        <begin position="668"/>
        <end position="774"/>
    </location>
</feature>
<feature type="transmembrane region" description="Helical" evidence="8">
    <location>
        <begin position="207"/>
        <end position="226"/>
    </location>
</feature>
<dbReference type="SUPFAM" id="SSF53474">
    <property type="entry name" value="alpha/beta-Hydrolases"/>
    <property type="match status" value="1"/>
</dbReference>
<dbReference type="Proteomes" id="UP000282087">
    <property type="component" value="Unassembled WGS sequence"/>
</dbReference>
<dbReference type="GO" id="GO:0006950">
    <property type="term" value="P:response to stress"/>
    <property type="evidence" value="ECO:0007669"/>
    <property type="project" value="UniProtKB-ARBA"/>
</dbReference>
<protein>
    <recommendedName>
        <fullName evidence="9">Fungal lipase-type domain-containing protein</fullName>
    </recommendedName>
</protein>
<evidence type="ECO:0000256" key="2">
    <source>
        <dbReference type="ARBA" id="ARBA00008917"/>
    </source>
</evidence>
<dbReference type="EMBL" id="QKXF01000186">
    <property type="protein sequence ID" value="RQM14775.1"/>
    <property type="molecule type" value="Genomic_DNA"/>
</dbReference>
<evidence type="ECO:0000256" key="7">
    <source>
        <dbReference type="SAM" id="MobiDB-lite"/>
    </source>
</evidence>
<feature type="transmembrane region" description="Helical" evidence="8">
    <location>
        <begin position="264"/>
        <end position="287"/>
    </location>
</feature>
<reference evidence="12 13" key="1">
    <citation type="submission" date="2018-06" db="EMBL/GenBank/DDBJ databases">
        <title>Comparative genomics of downy mildews reveals potential adaptations to biotrophy.</title>
        <authorList>
            <person name="Fletcher K."/>
            <person name="Klosterman S.J."/>
            <person name="Derevnina L."/>
            <person name="Martin F."/>
            <person name="Koike S."/>
            <person name="Reyes Chin-Wo S."/>
            <person name="Mou B."/>
            <person name="Michelmore R."/>
        </authorList>
    </citation>
    <scope>NUCLEOTIDE SEQUENCE [LARGE SCALE GENOMIC DNA]</scope>
    <source>
        <strain evidence="11 13">R13</strain>
        <strain evidence="10 12">R14</strain>
    </source>
</reference>
<accession>A0A3M6VSC6</accession>
<dbReference type="EMBL" id="QLLG01000041">
    <property type="protein sequence ID" value="RMX69033.1"/>
    <property type="molecule type" value="Genomic_DNA"/>
</dbReference>
<dbReference type="VEuPathDB" id="FungiDB:DD237_007255"/>
<keyword evidence="12" id="KW-1185">Reference proteome</keyword>
<feature type="transmembrane region" description="Helical" evidence="8">
    <location>
        <begin position="441"/>
        <end position="460"/>
    </location>
</feature>
<gene>
    <name evidence="11" type="ORF">DD237_007255</name>
    <name evidence="10" type="ORF">DD238_004729</name>
</gene>
<evidence type="ECO:0000259" key="9">
    <source>
        <dbReference type="Pfam" id="PF01764"/>
    </source>
</evidence>
<evidence type="ECO:0000256" key="3">
    <source>
        <dbReference type="ARBA" id="ARBA00022692"/>
    </source>
</evidence>
<evidence type="ECO:0000313" key="11">
    <source>
        <dbReference type="EMBL" id="RQM14775.1"/>
    </source>
</evidence>
<feature type="transmembrane region" description="Helical" evidence="8">
    <location>
        <begin position="415"/>
        <end position="434"/>
    </location>
</feature>
<evidence type="ECO:0000313" key="12">
    <source>
        <dbReference type="Proteomes" id="UP000282087"/>
    </source>
</evidence>
<dbReference type="Gene3D" id="3.40.50.1820">
    <property type="entry name" value="alpha/beta hydrolase"/>
    <property type="match status" value="1"/>
</dbReference>
<feature type="transmembrane region" description="Helical" evidence="8">
    <location>
        <begin position="118"/>
        <end position="138"/>
    </location>
</feature>
<comment type="similarity">
    <text evidence="2">Belongs to the derlin family.</text>
</comment>
<keyword evidence="4" id="KW-0256">Endoplasmic reticulum</keyword>
<evidence type="ECO:0000256" key="4">
    <source>
        <dbReference type="ARBA" id="ARBA00022824"/>
    </source>
</evidence>
<comment type="caution">
    <text evidence="10">The sequence shown here is derived from an EMBL/GenBank/DDBJ whole genome shotgun (WGS) entry which is preliminary data.</text>
</comment>
<proteinExistence type="inferred from homology"/>
<feature type="transmembrane region" description="Helical" evidence="8">
    <location>
        <begin position="338"/>
        <end position="364"/>
    </location>
</feature>
<evidence type="ECO:0000256" key="5">
    <source>
        <dbReference type="ARBA" id="ARBA00022989"/>
    </source>
</evidence>
<evidence type="ECO:0000256" key="6">
    <source>
        <dbReference type="ARBA" id="ARBA00023136"/>
    </source>
</evidence>
<feature type="transmembrane region" description="Helical" evidence="8">
    <location>
        <begin position="985"/>
        <end position="1017"/>
    </location>
</feature>
<dbReference type="GO" id="GO:0006629">
    <property type="term" value="P:lipid metabolic process"/>
    <property type="evidence" value="ECO:0007669"/>
    <property type="project" value="InterPro"/>
</dbReference>
<dbReference type="InterPro" id="IPR007599">
    <property type="entry name" value="DER1"/>
</dbReference>
<feature type="transmembrane region" description="Helical" evidence="8">
    <location>
        <begin position="158"/>
        <end position="186"/>
    </location>
</feature>
<evidence type="ECO:0000313" key="13">
    <source>
        <dbReference type="Proteomes" id="UP000286097"/>
    </source>
</evidence>